<dbReference type="InterPro" id="IPR013783">
    <property type="entry name" value="Ig-like_fold"/>
</dbReference>
<dbReference type="SMART" id="SM00336">
    <property type="entry name" value="BBOX"/>
    <property type="match status" value="4"/>
</dbReference>
<evidence type="ECO:0000259" key="11">
    <source>
        <dbReference type="PROSITE" id="PS50089"/>
    </source>
</evidence>
<keyword evidence="8" id="KW-0206">Cytoskeleton</keyword>
<proteinExistence type="predicted"/>
<dbReference type="InterPro" id="IPR036116">
    <property type="entry name" value="FN3_sf"/>
</dbReference>
<gene>
    <name evidence="16" type="primary">LOC102809378</name>
</gene>
<evidence type="ECO:0000256" key="3">
    <source>
        <dbReference type="ARBA" id="ARBA00022723"/>
    </source>
</evidence>
<feature type="domain" description="B box-type" evidence="12">
    <location>
        <begin position="182"/>
        <end position="224"/>
    </location>
</feature>
<dbReference type="SUPFAM" id="SSF49265">
    <property type="entry name" value="Fibronectin type III"/>
    <property type="match status" value="1"/>
</dbReference>
<evidence type="ECO:0000256" key="5">
    <source>
        <dbReference type="ARBA" id="ARBA00022786"/>
    </source>
</evidence>
<dbReference type="SUPFAM" id="SSF49899">
    <property type="entry name" value="Concanavalin A-like lectins/glucanases"/>
    <property type="match status" value="2"/>
</dbReference>
<reference evidence="16" key="1">
    <citation type="submission" date="2025-08" db="UniProtKB">
        <authorList>
            <consortium name="RefSeq"/>
        </authorList>
    </citation>
    <scope>IDENTIFICATION</scope>
    <source>
        <tissue evidence="16">Testes</tissue>
    </source>
</reference>
<dbReference type="InterPro" id="IPR017907">
    <property type="entry name" value="Znf_RING_CS"/>
</dbReference>
<evidence type="ECO:0000256" key="9">
    <source>
        <dbReference type="PROSITE-ProRule" id="PRU00024"/>
    </source>
</evidence>
<dbReference type="CDD" id="cd19801">
    <property type="entry name" value="Bbox1_MID"/>
    <property type="match status" value="1"/>
</dbReference>
<dbReference type="Proteomes" id="UP000694865">
    <property type="component" value="Unplaced"/>
</dbReference>
<dbReference type="Pfam" id="PF22586">
    <property type="entry name" value="ANCHR-like_BBOX"/>
    <property type="match status" value="1"/>
</dbReference>
<feature type="domain" description="RING-type" evidence="11">
    <location>
        <begin position="705"/>
        <end position="752"/>
    </location>
</feature>
<evidence type="ECO:0000313" key="16">
    <source>
        <dbReference type="RefSeq" id="XP_006818271.1"/>
    </source>
</evidence>
<dbReference type="InterPro" id="IPR003649">
    <property type="entry name" value="Bbox_C"/>
</dbReference>
<dbReference type="SMART" id="SM00449">
    <property type="entry name" value="SPRY"/>
    <property type="match status" value="2"/>
</dbReference>
<sequence>MENPMERELSCTICMELYNEPLLLPCAHTFCRKCLEDLIAKSNGFAATATSTCHGDDGGDCRPEADEPCDVPTDSKDSDGIVINCPTCRREVILRSETGLNGLVRNFLLDSIVSRYKQQETSIVRQTCEICDDKPAITKCVQCQVTYCDLCRNMCHPNKGVFNTHQLVPLSHDGPVQRTYGIQPLQCFVHNGEGLKLYCDDCRIPICFICERFGEHKGHHVREAHSAFKTIKEQMSDNVATMIGLQSDIDDFLIALSNGRDSIQEDAASLKEQVSNSCQRLHATINQKEQEMHEVIAKDMTNKLYEIQQKMTMCQDKQRRLSGLVQFAQVVLENNNETSIFLTSAASLDDRLTSELSNSPNLQLNEAFLTFDHIIIDVKSAIRGIKKMQARKITEPKVPIITKTEIMNRNGVMLSVNHEPCDVKWYDVAYQPINGQWMTMRWEVMADQSGASLEDHIHLGNLDYDCEYYFCVCMTNVAGTSPWSQTVAVKTKTVATEFILNEETAHPALLLSEDGKTVKRREDYIHKKMKVSEKIQLGMRFVRNVHCILGDVILSDDAHYWEVEASQSGATSYAIGVATADCHRNQQLGTNKSSWCLEIMGITARGYHNDRCTRIKHNLECNSTRRFGILLDYQRRALEFFYKEKLLLSYAVNAKVTDLCPAFDLTNSSAKLSIITGLKIPEFLNTCHVHIQQKMGDSLERELSCAVCMELYTDPLLLPCAHSFCRSCLPDVLKRNSNQKSGHSRLVCPSCRFTVELDKRGIDGLPRNFLLDNIIERYKEEKSTDGRPVKVKGVACDVCADSGGAKASKTCIQCGVSYCDRCLRTYHPSKGVFSKHKLVKATRNPKRKDVYCPEHDDELIKMYCVQCKTPVCYLCDRFGGHKGHQVAELKTSYKLMKETLSSNLAQLVSKMANVNEFIITLERKGESIQTNAAVMHQRISEEFAVIKAMLEQRERVMHTKISEETARKLLLLKQQNMACQDKLHNTAGLIQYTREVLKEEVPAALLLTGASLDDRLNCAIDSCPQLQPNTADDFSHVILNLEYEKQIIQKMDLLTIKAPEKPRMGGHIEVRNTVHLSIKHAPCIVDSYDMGVCKSGGLWDYFKIECGKGDERETDEYRLVKEDLAFDSEYFFKARVRNKAGASGWSNVFPARTGPQAMTFRLDPETAHEDLVIISAGRSVIYQPRPRGFWVMQEEGKASTGRFHGRALSVLADVVLATGVHYWEVTTQVAEKQHGESLSHYTDRDASVYRGDIAIGLAKQNCNRDLCLGSDGSSWALRLPSNGGNWYVAHKNKQHVISAASAIDSCPRSQFPAGLHVGILVDFTHHKLRFYDCNRKILLYSCDQISKEKRLCPALEISDSSYQLNLRTGTGIPDYANSK</sequence>
<evidence type="ECO:0000259" key="14">
    <source>
        <dbReference type="PROSITE" id="PS50853"/>
    </source>
</evidence>
<dbReference type="SMART" id="SM00184">
    <property type="entry name" value="RING"/>
    <property type="match status" value="3"/>
</dbReference>
<evidence type="ECO:0000313" key="15">
    <source>
        <dbReference type="Proteomes" id="UP000694865"/>
    </source>
</evidence>
<dbReference type="PROSITE" id="PS50853">
    <property type="entry name" value="FN3"/>
    <property type="match status" value="2"/>
</dbReference>
<dbReference type="PROSITE" id="PS50188">
    <property type="entry name" value="B302_SPRY"/>
    <property type="match status" value="2"/>
</dbReference>
<dbReference type="InterPro" id="IPR050617">
    <property type="entry name" value="E3_ligase_FN3/SPRY"/>
</dbReference>
<feature type="domain" description="B30.2/SPRY" evidence="13">
    <location>
        <begin position="1140"/>
        <end position="1373"/>
    </location>
</feature>
<dbReference type="InterPro" id="IPR043136">
    <property type="entry name" value="B30.2/SPRY_sf"/>
</dbReference>
<dbReference type="Gene3D" id="2.60.120.920">
    <property type="match status" value="2"/>
</dbReference>
<comment type="subcellular location">
    <subcellularLocation>
        <location evidence="1">Cytoplasm</location>
        <location evidence="1">Cytoskeleton</location>
    </subcellularLocation>
</comment>
<keyword evidence="6" id="KW-0862">Zinc</keyword>
<feature type="domain" description="RING-type" evidence="11">
    <location>
        <begin position="11"/>
        <end position="53"/>
    </location>
</feature>
<feature type="domain" description="B box-type" evidence="12">
    <location>
        <begin position="847"/>
        <end position="889"/>
    </location>
</feature>
<dbReference type="CDD" id="cd19756">
    <property type="entry name" value="Bbox2"/>
    <property type="match status" value="1"/>
</dbReference>
<feature type="domain" description="B box-type" evidence="12">
    <location>
        <begin position="128"/>
        <end position="170"/>
    </location>
</feature>
<organism evidence="15 16">
    <name type="scientific">Saccoglossus kowalevskii</name>
    <name type="common">Acorn worm</name>
    <dbReference type="NCBI Taxonomy" id="10224"/>
    <lineage>
        <taxon>Eukaryota</taxon>
        <taxon>Metazoa</taxon>
        <taxon>Hemichordata</taxon>
        <taxon>Enteropneusta</taxon>
        <taxon>Harrimaniidae</taxon>
        <taxon>Saccoglossus</taxon>
    </lineage>
</organism>
<dbReference type="SUPFAM" id="SSF57845">
    <property type="entry name" value="B-box zinc-binding domain"/>
    <property type="match status" value="2"/>
</dbReference>
<dbReference type="Gene3D" id="2.60.40.10">
    <property type="entry name" value="Immunoglobulins"/>
    <property type="match status" value="1"/>
</dbReference>
<feature type="coiled-coil region" evidence="10">
    <location>
        <begin position="271"/>
        <end position="298"/>
    </location>
</feature>
<dbReference type="InterPro" id="IPR000315">
    <property type="entry name" value="Znf_B-box"/>
</dbReference>
<evidence type="ECO:0000256" key="6">
    <source>
        <dbReference type="ARBA" id="ARBA00022833"/>
    </source>
</evidence>
<dbReference type="Gene3D" id="3.30.40.10">
    <property type="entry name" value="Zinc/RING finger domain, C3HC4 (zinc finger)"/>
    <property type="match status" value="2"/>
</dbReference>
<protein>
    <submittedName>
        <fullName evidence="16">Uncharacterized protein LOC102809378</fullName>
    </submittedName>
</protein>
<keyword evidence="15" id="KW-1185">Reference proteome</keyword>
<evidence type="ECO:0000259" key="13">
    <source>
        <dbReference type="PROSITE" id="PS50188"/>
    </source>
</evidence>
<name>A0ABM0ME30_SACKO</name>
<keyword evidence="3" id="KW-0479">Metal-binding</keyword>
<evidence type="ECO:0000256" key="1">
    <source>
        <dbReference type="ARBA" id="ARBA00004245"/>
    </source>
</evidence>
<dbReference type="PROSITE" id="PS50119">
    <property type="entry name" value="ZF_BBOX"/>
    <property type="match status" value="3"/>
</dbReference>
<evidence type="ECO:0000256" key="2">
    <source>
        <dbReference type="ARBA" id="ARBA00022490"/>
    </source>
</evidence>
<dbReference type="PROSITE" id="PS50089">
    <property type="entry name" value="ZF_RING_2"/>
    <property type="match status" value="2"/>
</dbReference>
<dbReference type="InterPro" id="IPR003961">
    <property type="entry name" value="FN3_dom"/>
</dbReference>
<dbReference type="SUPFAM" id="SSF57850">
    <property type="entry name" value="RING/U-box"/>
    <property type="match status" value="2"/>
</dbReference>
<dbReference type="SMART" id="SM00502">
    <property type="entry name" value="BBC"/>
    <property type="match status" value="2"/>
</dbReference>
<dbReference type="RefSeq" id="XP_006818271.1">
    <property type="nucleotide sequence ID" value="XM_006818208.1"/>
</dbReference>
<keyword evidence="7 10" id="KW-0175">Coiled coil</keyword>
<evidence type="ECO:0000259" key="12">
    <source>
        <dbReference type="PROSITE" id="PS50119"/>
    </source>
</evidence>
<evidence type="ECO:0000256" key="10">
    <source>
        <dbReference type="SAM" id="Coils"/>
    </source>
</evidence>
<evidence type="ECO:0000256" key="8">
    <source>
        <dbReference type="ARBA" id="ARBA00023212"/>
    </source>
</evidence>
<dbReference type="CDD" id="cd00063">
    <property type="entry name" value="FN3"/>
    <property type="match status" value="1"/>
</dbReference>
<dbReference type="PROSITE" id="PS00518">
    <property type="entry name" value="ZF_RING_1"/>
    <property type="match status" value="2"/>
</dbReference>
<keyword evidence="5" id="KW-0833">Ubl conjugation pathway</keyword>
<dbReference type="GeneID" id="102809378"/>
<keyword evidence="4 9" id="KW-0863">Zinc-finger</keyword>
<dbReference type="Pfam" id="PF00622">
    <property type="entry name" value="SPRY"/>
    <property type="match status" value="2"/>
</dbReference>
<dbReference type="InterPro" id="IPR027370">
    <property type="entry name" value="Znf-RING_euk"/>
</dbReference>
<dbReference type="PANTHER" id="PTHR24099:SF16">
    <property type="entry name" value="E3 UBIQUITIN-PROTEIN LIGASE MIDLINE-1-LIKE ISOFORM X1"/>
    <property type="match status" value="1"/>
</dbReference>
<dbReference type="PANTHER" id="PTHR24099">
    <property type="entry name" value="E3 UBIQUITIN-PROTEIN LIGASE TRIM36-RELATED"/>
    <property type="match status" value="1"/>
</dbReference>
<dbReference type="InterPro" id="IPR013320">
    <property type="entry name" value="ConA-like_dom_sf"/>
</dbReference>
<dbReference type="Pfam" id="PF00643">
    <property type="entry name" value="zf-B_box"/>
    <property type="match status" value="2"/>
</dbReference>
<accession>A0ABM0ME30</accession>
<dbReference type="Gene3D" id="3.30.160.60">
    <property type="entry name" value="Classic Zinc Finger"/>
    <property type="match status" value="2"/>
</dbReference>
<dbReference type="InterPro" id="IPR001841">
    <property type="entry name" value="Znf_RING"/>
</dbReference>
<dbReference type="InterPro" id="IPR013083">
    <property type="entry name" value="Znf_RING/FYVE/PHD"/>
</dbReference>
<feature type="domain" description="Fibronectin type-III" evidence="14">
    <location>
        <begin position="1058"/>
        <end position="1156"/>
    </location>
</feature>
<dbReference type="InterPro" id="IPR001870">
    <property type="entry name" value="B30.2/SPRY"/>
</dbReference>
<evidence type="ECO:0000256" key="4">
    <source>
        <dbReference type="ARBA" id="ARBA00022771"/>
    </source>
</evidence>
<feature type="domain" description="Fibronectin type-III" evidence="14">
    <location>
        <begin position="395"/>
        <end position="494"/>
    </location>
</feature>
<dbReference type="Gene3D" id="4.10.830.40">
    <property type="match status" value="2"/>
</dbReference>
<feature type="domain" description="B30.2/SPRY" evidence="13">
    <location>
        <begin position="478"/>
        <end position="681"/>
    </location>
</feature>
<dbReference type="Pfam" id="PF13445">
    <property type="entry name" value="zf-RING_UBOX"/>
    <property type="match status" value="2"/>
</dbReference>
<dbReference type="InterPro" id="IPR003877">
    <property type="entry name" value="SPRY_dom"/>
</dbReference>
<keyword evidence="2" id="KW-0963">Cytoplasm</keyword>
<evidence type="ECO:0000256" key="7">
    <source>
        <dbReference type="ARBA" id="ARBA00023054"/>
    </source>
</evidence>